<dbReference type="PANTHER" id="PTHR30328:SF54">
    <property type="entry name" value="HTH-TYPE TRANSCRIPTIONAL REPRESSOR SCO4008"/>
    <property type="match status" value="1"/>
</dbReference>
<dbReference type="SUPFAM" id="SSF46689">
    <property type="entry name" value="Homeodomain-like"/>
    <property type="match status" value="1"/>
</dbReference>
<dbReference type="InterPro" id="IPR050109">
    <property type="entry name" value="HTH-type_TetR-like_transc_reg"/>
</dbReference>
<evidence type="ECO:0000313" key="4">
    <source>
        <dbReference type="EMBL" id="HIT97200.1"/>
    </source>
</evidence>
<name>A0A9D1H9D4_9FLAO</name>
<keyword evidence="1 2" id="KW-0238">DNA-binding</keyword>
<feature type="domain" description="HTH tetR-type" evidence="3">
    <location>
        <begin position="1"/>
        <end position="36"/>
    </location>
</feature>
<sequence length="174" mass="20850">REIAARAGINISMLHYYYRSKDNLFDITFNRMFQRMYGRIFKEMSSRHDLSTKIRNIIGIYLDTLSKYPRLPNFLFSEVTRHPVDNGRFTQYKELIHQHIHSFQKQLDHAAEKGEIRPTKAMELFVDIESLCAYPFLTFPLWQKLFDITQTDFTRMTLSRRETFAQNLIKSLEK</sequence>
<dbReference type="InterPro" id="IPR036271">
    <property type="entry name" value="Tet_transcr_reg_TetR-rel_C_sf"/>
</dbReference>
<comment type="caution">
    <text evidence="2">Lacks conserved residue(s) required for the propagation of feature annotation.</text>
</comment>
<dbReference type="InterPro" id="IPR009057">
    <property type="entry name" value="Homeodomain-like_sf"/>
</dbReference>
<dbReference type="Gene3D" id="1.10.357.10">
    <property type="entry name" value="Tetracycline Repressor, domain 2"/>
    <property type="match status" value="1"/>
</dbReference>
<evidence type="ECO:0000256" key="1">
    <source>
        <dbReference type="ARBA" id="ARBA00023125"/>
    </source>
</evidence>
<accession>A0A9D1H9D4</accession>
<dbReference type="EMBL" id="DVLY01000001">
    <property type="protein sequence ID" value="HIT97200.1"/>
    <property type="molecule type" value="Genomic_DNA"/>
</dbReference>
<evidence type="ECO:0000259" key="3">
    <source>
        <dbReference type="PROSITE" id="PS50977"/>
    </source>
</evidence>
<feature type="non-terminal residue" evidence="4">
    <location>
        <position position="1"/>
    </location>
</feature>
<dbReference type="Proteomes" id="UP000824161">
    <property type="component" value="Unassembled WGS sequence"/>
</dbReference>
<dbReference type="GO" id="GO:0003677">
    <property type="term" value="F:DNA binding"/>
    <property type="evidence" value="ECO:0007669"/>
    <property type="project" value="UniProtKB-UniRule"/>
</dbReference>
<dbReference type="InterPro" id="IPR001647">
    <property type="entry name" value="HTH_TetR"/>
</dbReference>
<dbReference type="SUPFAM" id="SSF48498">
    <property type="entry name" value="Tetracyclin repressor-like, C-terminal domain"/>
    <property type="match status" value="1"/>
</dbReference>
<dbReference type="PANTHER" id="PTHR30328">
    <property type="entry name" value="TRANSCRIPTIONAL REPRESSOR"/>
    <property type="match status" value="1"/>
</dbReference>
<reference evidence="4" key="1">
    <citation type="submission" date="2020-10" db="EMBL/GenBank/DDBJ databases">
        <authorList>
            <person name="Gilroy R."/>
        </authorList>
    </citation>
    <scope>NUCLEOTIDE SEQUENCE</scope>
    <source>
        <strain evidence="4">1383</strain>
    </source>
</reference>
<evidence type="ECO:0000256" key="2">
    <source>
        <dbReference type="PROSITE-ProRule" id="PRU00335"/>
    </source>
</evidence>
<gene>
    <name evidence="4" type="ORF">IAC44_00005</name>
</gene>
<dbReference type="AlphaFoldDB" id="A0A9D1H9D4"/>
<organism evidence="4 5">
    <name type="scientific">Candidatus Merdimorpha stercoravium</name>
    <dbReference type="NCBI Taxonomy" id="2840863"/>
    <lineage>
        <taxon>Bacteria</taxon>
        <taxon>Pseudomonadati</taxon>
        <taxon>Bacteroidota</taxon>
        <taxon>Flavobacteriia</taxon>
        <taxon>Flavobacteriales</taxon>
        <taxon>Candidatus Merdimorpha</taxon>
    </lineage>
</organism>
<reference evidence="4" key="2">
    <citation type="journal article" date="2021" name="PeerJ">
        <title>Extensive microbial diversity within the chicken gut microbiome revealed by metagenomics and culture.</title>
        <authorList>
            <person name="Gilroy R."/>
            <person name="Ravi A."/>
            <person name="Getino M."/>
            <person name="Pursley I."/>
            <person name="Horton D.L."/>
            <person name="Alikhan N.F."/>
            <person name="Baker D."/>
            <person name="Gharbi K."/>
            <person name="Hall N."/>
            <person name="Watson M."/>
            <person name="Adriaenssens E.M."/>
            <person name="Foster-Nyarko E."/>
            <person name="Jarju S."/>
            <person name="Secka A."/>
            <person name="Antonio M."/>
            <person name="Oren A."/>
            <person name="Chaudhuri R.R."/>
            <person name="La Ragione R."/>
            <person name="Hildebrand F."/>
            <person name="Pallen M.J."/>
        </authorList>
    </citation>
    <scope>NUCLEOTIDE SEQUENCE</scope>
    <source>
        <strain evidence="4">1383</strain>
    </source>
</reference>
<comment type="caution">
    <text evidence="4">The sequence shown here is derived from an EMBL/GenBank/DDBJ whole genome shotgun (WGS) entry which is preliminary data.</text>
</comment>
<evidence type="ECO:0000313" key="5">
    <source>
        <dbReference type="Proteomes" id="UP000824161"/>
    </source>
</evidence>
<proteinExistence type="predicted"/>
<protein>
    <submittedName>
        <fullName evidence="4">TetR/AcrR family transcriptional regulator</fullName>
    </submittedName>
</protein>
<dbReference type="PROSITE" id="PS50977">
    <property type="entry name" value="HTH_TETR_2"/>
    <property type="match status" value="1"/>
</dbReference>